<dbReference type="Proteomes" id="UP001328107">
    <property type="component" value="Unassembled WGS sequence"/>
</dbReference>
<gene>
    <name evidence="2" type="ORF">PMAYCL1PPCAC_31334</name>
</gene>
<evidence type="ECO:0000259" key="1">
    <source>
        <dbReference type="Pfam" id="PF00135"/>
    </source>
</evidence>
<reference evidence="3" key="1">
    <citation type="submission" date="2022-10" db="EMBL/GenBank/DDBJ databases">
        <title>Genome assembly of Pristionchus species.</title>
        <authorList>
            <person name="Yoshida K."/>
            <person name="Sommer R.J."/>
        </authorList>
    </citation>
    <scope>NUCLEOTIDE SEQUENCE [LARGE SCALE GENOMIC DNA]</scope>
    <source>
        <strain evidence="3">RS5460</strain>
    </source>
</reference>
<feature type="non-terminal residue" evidence="2">
    <location>
        <position position="141"/>
    </location>
</feature>
<dbReference type="SUPFAM" id="SSF53474">
    <property type="entry name" value="alpha/beta-Hydrolases"/>
    <property type="match status" value="1"/>
</dbReference>
<evidence type="ECO:0000313" key="2">
    <source>
        <dbReference type="EMBL" id="GMR61139.1"/>
    </source>
</evidence>
<dbReference type="InterPro" id="IPR029058">
    <property type="entry name" value="AB_hydrolase_fold"/>
</dbReference>
<dbReference type="Pfam" id="PF00135">
    <property type="entry name" value="COesterase"/>
    <property type="match status" value="1"/>
</dbReference>
<keyword evidence="3" id="KW-1185">Reference proteome</keyword>
<sequence>MAGVTALECALFIPDKGTTEDNIKKIAEAKLQESTVKERCDSLVKMYREVAVRKQPNQELWRAAVEIAGDRMSNISTMETLKKCSERGATTFFYVFDYYNPKTFGPFSELIPSSEAFHCSELAYVFNSGVTAPFEFCDHDK</sequence>
<dbReference type="EMBL" id="BTRK01000006">
    <property type="protein sequence ID" value="GMR61139.1"/>
    <property type="molecule type" value="Genomic_DNA"/>
</dbReference>
<comment type="caution">
    <text evidence="2">The sequence shown here is derived from an EMBL/GenBank/DDBJ whole genome shotgun (WGS) entry which is preliminary data.</text>
</comment>
<dbReference type="AlphaFoldDB" id="A0AAN5IE31"/>
<accession>A0AAN5IE31</accession>
<evidence type="ECO:0000313" key="3">
    <source>
        <dbReference type="Proteomes" id="UP001328107"/>
    </source>
</evidence>
<dbReference type="InterPro" id="IPR002018">
    <property type="entry name" value="CarbesteraseB"/>
</dbReference>
<proteinExistence type="predicted"/>
<feature type="domain" description="Carboxylesterase type B" evidence="1">
    <location>
        <begin position="3"/>
        <end position="140"/>
    </location>
</feature>
<dbReference type="Gene3D" id="3.40.50.1820">
    <property type="entry name" value="alpha/beta hydrolase"/>
    <property type="match status" value="1"/>
</dbReference>
<name>A0AAN5IE31_9BILA</name>
<organism evidence="2 3">
    <name type="scientific">Pristionchus mayeri</name>
    <dbReference type="NCBI Taxonomy" id="1317129"/>
    <lineage>
        <taxon>Eukaryota</taxon>
        <taxon>Metazoa</taxon>
        <taxon>Ecdysozoa</taxon>
        <taxon>Nematoda</taxon>
        <taxon>Chromadorea</taxon>
        <taxon>Rhabditida</taxon>
        <taxon>Rhabditina</taxon>
        <taxon>Diplogasteromorpha</taxon>
        <taxon>Diplogasteroidea</taxon>
        <taxon>Neodiplogasteridae</taxon>
        <taxon>Pristionchus</taxon>
    </lineage>
</organism>
<dbReference type="PANTHER" id="PTHR44590:SF3">
    <property type="entry name" value="CARBOXYLESTERASE TYPE B DOMAIN-CONTAINING PROTEIN"/>
    <property type="match status" value="1"/>
</dbReference>
<dbReference type="PANTHER" id="PTHR44590">
    <property type="entry name" value="CARBOXYLIC ESTER HYDROLASE-RELATED"/>
    <property type="match status" value="1"/>
</dbReference>
<protein>
    <recommendedName>
        <fullName evidence="1">Carboxylesterase type B domain-containing protein</fullName>
    </recommendedName>
</protein>